<dbReference type="Proteomes" id="UP001178461">
    <property type="component" value="Chromosome 11"/>
</dbReference>
<protein>
    <submittedName>
        <fullName evidence="1">Uncharacterized protein</fullName>
    </submittedName>
</protein>
<name>A0AA35L132_9SAUR</name>
<feature type="non-terminal residue" evidence="1">
    <location>
        <position position="1"/>
    </location>
</feature>
<sequence>VYILVMMCYDWELNFLIPYAESWHQQLCSQLHDVKERKPSYMKSGVVKVVPLIGMTHQLE</sequence>
<dbReference type="EMBL" id="OX395136">
    <property type="protein sequence ID" value="CAI5787188.1"/>
    <property type="molecule type" value="Genomic_DNA"/>
</dbReference>
<proteinExistence type="predicted"/>
<organism evidence="1 2">
    <name type="scientific">Podarcis lilfordi</name>
    <name type="common">Lilford's wall lizard</name>
    <dbReference type="NCBI Taxonomy" id="74358"/>
    <lineage>
        <taxon>Eukaryota</taxon>
        <taxon>Metazoa</taxon>
        <taxon>Chordata</taxon>
        <taxon>Craniata</taxon>
        <taxon>Vertebrata</taxon>
        <taxon>Euteleostomi</taxon>
        <taxon>Lepidosauria</taxon>
        <taxon>Squamata</taxon>
        <taxon>Bifurcata</taxon>
        <taxon>Unidentata</taxon>
        <taxon>Episquamata</taxon>
        <taxon>Laterata</taxon>
        <taxon>Lacertibaenia</taxon>
        <taxon>Lacertidae</taxon>
        <taxon>Podarcis</taxon>
    </lineage>
</organism>
<gene>
    <name evidence="1" type="ORF">PODLI_1B030181</name>
</gene>
<accession>A0AA35L132</accession>
<reference evidence="1" key="1">
    <citation type="submission" date="2022-12" db="EMBL/GenBank/DDBJ databases">
        <authorList>
            <person name="Alioto T."/>
            <person name="Alioto T."/>
            <person name="Gomez Garrido J."/>
        </authorList>
    </citation>
    <scope>NUCLEOTIDE SEQUENCE</scope>
</reference>
<evidence type="ECO:0000313" key="1">
    <source>
        <dbReference type="EMBL" id="CAI5787188.1"/>
    </source>
</evidence>
<dbReference type="AlphaFoldDB" id="A0AA35L132"/>
<keyword evidence="2" id="KW-1185">Reference proteome</keyword>
<evidence type="ECO:0000313" key="2">
    <source>
        <dbReference type="Proteomes" id="UP001178461"/>
    </source>
</evidence>
<feature type="non-terminal residue" evidence="1">
    <location>
        <position position="60"/>
    </location>
</feature>